<dbReference type="OrthoDB" id="118463at2"/>
<proteinExistence type="predicted"/>
<dbReference type="EMBL" id="SMFY01000003">
    <property type="protein sequence ID" value="TCK23459.1"/>
    <property type="molecule type" value="Genomic_DNA"/>
</dbReference>
<keyword evidence="3" id="KW-1185">Reference proteome</keyword>
<accession>A0A4R1HU64</accession>
<feature type="transmembrane region" description="Helical" evidence="1">
    <location>
        <begin position="429"/>
        <end position="448"/>
    </location>
</feature>
<protein>
    <submittedName>
        <fullName evidence="2">Uncharacterized protein</fullName>
    </submittedName>
</protein>
<feature type="transmembrane region" description="Helical" evidence="1">
    <location>
        <begin position="335"/>
        <end position="354"/>
    </location>
</feature>
<evidence type="ECO:0000256" key="1">
    <source>
        <dbReference type="SAM" id="Phobius"/>
    </source>
</evidence>
<gene>
    <name evidence="2" type="ORF">EV667_3285</name>
</gene>
<reference evidence="2 3" key="1">
    <citation type="submission" date="2019-03" db="EMBL/GenBank/DDBJ databases">
        <title>Genomic Encyclopedia of Type Strains, Phase IV (KMG-IV): sequencing the most valuable type-strain genomes for metagenomic binning, comparative biology and taxonomic classification.</title>
        <authorList>
            <person name="Goeker M."/>
        </authorList>
    </citation>
    <scope>NUCLEOTIDE SEQUENCE [LARGE SCALE GENOMIC DNA]</scope>
    <source>
        <strain evidence="2 3">DSM 101</strain>
    </source>
</reference>
<organism evidence="2 3">
    <name type="scientific">Ancylobacter aquaticus</name>
    <dbReference type="NCBI Taxonomy" id="100"/>
    <lineage>
        <taxon>Bacteria</taxon>
        <taxon>Pseudomonadati</taxon>
        <taxon>Pseudomonadota</taxon>
        <taxon>Alphaproteobacteria</taxon>
        <taxon>Hyphomicrobiales</taxon>
        <taxon>Xanthobacteraceae</taxon>
        <taxon>Ancylobacter</taxon>
    </lineage>
</organism>
<feature type="transmembrane region" description="Helical" evidence="1">
    <location>
        <begin position="290"/>
        <end position="323"/>
    </location>
</feature>
<feature type="transmembrane region" description="Helical" evidence="1">
    <location>
        <begin position="393"/>
        <end position="417"/>
    </location>
</feature>
<evidence type="ECO:0000313" key="2">
    <source>
        <dbReference type="EMBL" id="TCK23459.1"/>
    </source>
</evidence>
<feature type="transmembrane region" description="Helical" evidence="1">
    <location>
        <begin position="361"/>
        <end position="381"/>
    </location>
</feature>
<dbReference type="Proteomes" id="UP000295030">
    <property type="component" value="Unassembled WGS sequence"/>
</dbReference>
<dbReference type="RefSeq" id="WP_131836420.1">
    <property type="nucleotide sequence ID" value="NZ_SMFY01000003.1"/>
</dbReference>
<keyword evidence="1" id="KW-1133">Transmembrane helix</keyword>
<dbReference type="AlphaFoldDB" id="A0A4R1HU64"/>
<keyword evidence="1" id="KW-0812">Transmembrane</keyword>
<feature type="transmembrane region" description="Helical" evidence="1">
    <location>
        <begin position="460"/>
        <end position="482"/>
    </location>
</feature>
<feature type="transmembrane region" description="Helical" evidence="1">
    <location>
        <begin position="94"/>
        <end position="114"/>
    </location>
</feature>
<feature type="transmembrane region" description="Helical" evidence="1">
    <location>
        <begin position="50"/>
        <end position="73"/>
    </location>
</feature>
<name>A0A4R1HU64_ANCAQ</name>
<evidence type="ECO:0000313" key="3">
    <source>
        <dbReference type="Proteomes" id="UP000295030"/>
    </source>
</evidence>
<sequence length="674" mass="69603">MFSLISALLCAAVGLLLWTGVGYVLARRLALGHGLALPVAPALGWAVQNAVALALGQLIGFSPVATIGAAVLLCSVLLVKRHSLDEPSASTDAVPWWLFAMAAVVAMAPALAVLPKQVAEGVILAPAIFDHSKIALIDEIVRGGVPPVNPFFGPTGQSADVAYYYLWHFGAAQLAGLTGATGWEADAAASWFTAFSTLALMAGLARYLSGSRLAPAIALALCCTGSLRPVLEAIVGGTALEALLKPASGFAGWLFQSSWSPHHVAAAGCLVTATLLVTRLTRNPNLLSTVILALVMSAGFQSSIWVGGVVMALVAAALVPLMLSSIPLPAWPRFVGAGVAAGLLALAIASPLLVAQYHAALLRAAGSPVAVVPYAVLGPLAEAALGGAGNMAAYWLVLLVVEFPLVYIAGTLTLARMATEREEDDVRRIDVHALLTVVAVSLASSWLLVSTVGDNNDLGWRAVLPALLVLTAAAAAGIARWVEQRTRLVASLAVAAFAASVPAGAIIIAGNARGELSPSAEAFAKAPAMWAAVRRHTPEDARVANNPGLFADMTPWPVNISWALLGDRRSCFAGNELAIAFAPLSPERRAEISGRFLRTFAGGGSPDDVRALAETYGCGTVLLTALDGAWANDPFAANRFYRLAEAQAGAWRVYVAVPSSDDDAPPNSAGQSAE</sequence>
<keyword evidence="1" id="KW-0472">Membrane</keyword>
<comment type="caution">
    <text evidence="2">The sequence shown here is derived from an EMBL/GenBank/DDBJ whole genome shotgun (WGS) entry which is preliminary data.</text>
</comment>
<feature type="transmembrane region" description="Helical" evidence="1">
    <location>
        <begin position="489"/>
        <end position="509"/>
    </location>
</feature>
<feature type="transmembrane region" description="Helical" evidence="1">
    <location>
        <begin position="188"/>
        <end position="209"/>
    </location>
</feature>
<feature type="transmembrane region" description="Helical" evidence="1">
    <location>
        <begin position="260"/>
        <end position="278"/>
    </location>
</feature>
<feature type="transmembrane region" description="Helical" evidence="1">
    <location>
        <begin position="216"/>
        <end position="240"/>
    </location>
</feature>